<dbReference type="Pfam" id="PF00050">
    <property type="entry name" value="Kazal_1"/>
    <property type="match status" value="1"/>
</dbReference>
<keyword evidence="1" id="KW-0732">Signal</keyword>
<dbReference type="InterPro" id="IPR002350">
    <property type="entry name" value="Kazal_dom"/>
</dbReference>
<dbReference type="SUPFAM" id="SSF100895">
    <property type="entry name" value="Kazal-type serine protease inhibitors"/>
    <property type="match status" value="1"/>
</dbReference>
<dbReference type="EMBL" id="JAFICZ010000001">
    <property type="protein sequence ID" value="MBP1295969.1"/>
    <property type="molecule type" value="Genomic_DNA"/>
</dbReference>
<dbReference type="Proteomes" id="UP000673383">
    <property type="component" value="Unassembled WGS sequence"/>
</dbReference>
<dbReference type="GeneID" id="92953557"/>
<dbReference type="OrthoDB" id="9800302at2"/>
<feature type="chain" id="PRO_5009127114" description="Kazal-like domain-containing protein" evidence="1">
    <location>
        <begin position="25"/>
        <end position="105"/>
    </location>
</feature>
<dbReference type="eggNOG" id="ENOG5033HVC">
    <property type="taxonomic scope" value="Bacteria"/>
</dbReference>
<evidence type="ECO:0000313" key="3">
    <source>
        <dbReference type="EMBL" id="MBP1295969.1"/>
    </source>
</evidence>
<feature type="domain" description="Kazal-like" evidence="2">
    <location>
        <begin position="56"/>
        <end position="105"/>
    </location>
</feature>
<dbReference type="SMART" id="SM00280">
    <property type="entry name" value="KAZAL"/>
    <property type="match status" value="1"/>
</dbReference>
<dbReference type="InterPro" id="IPR036058">
    <property type="entry name" value="Kazal_dom_sf"/>
</dbReference>
<reference evidence="4 6" key="2">
    <citation type="submission" date="2024-07" db="EMBL/GenBank/DDBJ databases">
        <title>Genomic Encyclopedia of Type Strains, Phase V (KMG-V): Genome sequencing to study the core and pangenomes of soil and plant-associated prokaryotes.</title>
        <authorList>
            <person name="Whitman W."/>
        </authorList>
    </citation>
    <scope>NUCLEOTIDE SEQUENCE [LARGE SCALE GENOMIC DNA]</scope>
    <source>
        <strain evidence="4 6">USDA 415</strain>
    </source>
</reference>
<comment type="caution">
    <text evidence="3">The sequence shown here is derived from an EMBL/GenBank/DDBJ whole genome shotgun (WGS) entry which is preliminary data.</text>
</comment>
<dbReference type="AlphaFoldDB" id="A0A1E3EW09"/>
<dbReference type="EMBL" id="JBGBZA010000002">
    <property type="protein sequence ID" value="MEY9318461.1"/>
    <property type="molecule type" value="Genomic_DNA"/>
</dbReference>
<gene>
    <name evidence="4" type="ORF">ABIF29_005260</name>
    <name evidence="3" type="ORF">JOH49_005722</name>
</gene>
<name>A0A1E3EW09_BRAEL</name>
<feature type="signal peptide" evidence="1">
    <location>
        <begin position="1"/>
        <end position="24"/>
    </location>
</feature>
<protein>
    <recommendedName>
        <fullName evidence="2">Kazal-like domain-containing protein</fullName>
    </recommendedName>
</protein>
<evidence type="ECO:0000313" key="5">
    <source>
        <dbReference type="Proteomes" id="UP000673383"/>
    </source>
</evidence>
<accession>A0A1E3EW09</accession>
<evidence type="ECO:0000313" key="4">
    <source>
        <dbReference type="EMBL" id="MEY9318461.1"/>
    </source>
</evidence>
<dbReference type="Gene3D" id="3.30.60.30">
    <property type="match status" value="1"/>
</dbReference>
<evidence type="ECO:0000313" key="6">
    <source>
        <dbReference type="Proteomes" id="UP001565471"/>
    </source>
</evidence>
<dbReference type="STRING" id="29448.QU41_17500"/>
<reference evidence="3" key="1">
    <citation type="submission" date="2021-02" db="EMBL/GenBank/DDBJ databases">
        <title>Genomic Encyclopedia of Type Strains, Phase IV (KMG-V): Genome sequencing to study the core and pangenomes of soil and plant-associated prokaryotes.</title>
        <authorList>
            <person name="Whitman W."/>
        </authorList>
    </citation>
    <scope>NUCLEOTIDE SEQUENCE</scope>
    <source>
        <strain evidence="3">USDA 406</strain>
    </source>
</reference>
<dbReference type="Proteomes" id="UP001565471">
    <property type="component" value="Unassembled WGS sequence"/>
</dbReference>
<sequence length="105" mass="10960">MKTALFVWFAALALLIAIPTGADAARLGRPCGGLAGLQCSGRGQFCQFKPGTCGRFDQTGTCAFRPTICNKIFKPVCGCDGKTYGNDCERRAAGASKAQDGKCSS</sequence>
<evidence type="ECO:0000256" key="1">
    <source>
        <dbReference type="SAM" id="SignalP"/>
    </source>
</evidence>
<dbReference type="PROSITE" id="PS51465">
    <property type="entry name" value="KAZAL_2"/>
    <property type="match status" value="1"/>
</dbReference>
<proteinExistence type="predicted"/>
<evidence type="ECO:0000259" key="2">
    <source>
        <dbReference type="PROSITE" id="PS51465"/>
    </source>
</evidence>
<keyword evidence="6" id="KW-1185">Reference proteome</keyword>
<organism evidence="3 5">
    <name type="scientific">Bradyrhizobium elkanii</name>
    <dbReference type="NCBI Taxonomy" id="29448"/>
    <lineage>
        <taxon>Bacteria</taxon>
        <taxon>Pseudomonadati</taxon>
        <taxon>Pseudomonadota</taxon>
        <taxon>Alphaproteobacteria</taxon>
        <taxon>Hyphomicrobiales</taxon>
        <taxon>Nitrobacteraceae</taxon>
        <taxon>Bradyrhizobium</taxon>
    </lineage>
</organism>
<dbReference type="RefSeq" id="WP_016844780.1">
    <property type="nucleotide sequence ID" value="NZ_BJNL01000089.1"/>
</dbReference>